<evidence type="ECO:0000313" key="3">
    <source>
        <dbReference type="Proteomes" id="UP001066276"/>
    </source>
</evidence>
<name>A0AAV7PX11_PLEWA</name>
<gene>
    <name evidence="2" type="ORF">NDU88_011046</name>
</gene>
<feature type="compositionally biased region" description="Basic and acidic residues" evidence="1">
    <location>
        <begin position="117"/>
        <end position="132"/>
    </location>
</feature>
<sequence>MQNLGSRARKHREKGKRHAWLARNCTAAATTSRLGASERAAVQFFADPQEASEWVDMVSPQEGSHRVPEADWPEAHRDRRARKHTQKPSQSGAPALASMGRINVQLDGTLADEGDELYGHDEIGEQHRHSDSNTDVTGDGQH</sequence>
<feature type="compositionally biased region" description="Basic and acidic residues" evidence="1">
    <location>
        <begin position="63"/>
        <end position="77"/>
    </location>
</feature>
<feature type="region of interest" description="Disordered" evidence="1">
    <location>
        <begin position="57"/>
        <end position="142"/>
    </location>
</feature>
<organism evidence="2 3">
    <name type="scientific">Pleurodeles waltl</name>
    <name type="common">Iberian ribbed newt</name>
    <dbReference type="NCBI Taxonomy" id="8319"/>
    <lineage>
        <taxon>Eukaryota</taxon>
        <taxon>Metazoa</taxon>
        <taxon>Chordata</taxon>
        <taxon>Craniata</taxon>
        <taxon>Vertebrata</taxon>
        <taxon>Euteleostomi</taxon>
        <taxon>Amphibia</taxon>
        <taxon>Batrachia</taxon>
        <taxon>Caudata</taxon>
        <taxon>Salamandroidea</taxon>
        <taxon>Salamandridae</taxon>
        <taxon>Pleurodelinae</taxon>
        <taxon>Pleurodeles</taxon>
    </lineage>
</organism>
<comment type="caution">
    <text evidence="2">The sequence shown here is derived from an EMBL/GenBank/DDBJ whole genome shotgun (WGS) entry which is preliminary data.</text>
</comment>
<dbReference type="Proteomes" id="UP001066276">
    <property type="component" value="Chromosome 7"/>
</dbReference>
<dbReference type="EMBL" id="JANPWB010000011">
    <property type="protein sequence ID" value="KAJ1132743.1"/>
    <property type="molecule type" value="Genomic_DNA"/>
</dbReference>
<protein>
    <submittedName>
        <fullName evidence="2">Uncharacterized protein</fullName>
    </submittedName>
</protein>
<reference evidence="2" key="1">
    <citation type="journal article" date="2022" name="bioRxiv">
        <title>Sequencing and chromosome-scale assembly of the giantPleurodeles waltlgenome.</title>
        <authorList>
            <person name="Brown T."/>
            <person name="Elewa A."/>
            <person name="Iarovenko S."/>
            <person name="Subramanian E."/>
            <person name="Araus A.J."/>
            <person name="Petzold A."/>
            <person name="Susuki M."/>
            <person name="Suzuki K.-i.T."/>
            <person name="Hayashi T."/>
            <person name="Toyoda A."/>
            <person name="Oliveira C."/>
            <person name="Osipova E."/>
            <person name="Leigh N.D."/>
            <person name="Simon A."/>
            <person name="Yun M.H."/>
        </authorList>
    </citation>
    <scope>NUCLEOTIDE SEQUENCE</scope>
    <source>
        <strain evidence="2">20211129_DDA</strain>
        <tissue evidence="2">Liver</tissue>
    </source>
</reference>
<evidence type="ECO:0000256" key="1">
    <source>
        <dbReference type="SAM" id="MobiDB-lite"/>
    </source>
</evidence>
<evidence type="ECO:0000313" key="2">
    <source>
        <dbReference type="EMBL" id="KAJ1132743.1"/>
    </source>
</evidence>
<proteinExistence type="predicted"/>
<accession>A0AAV7PX11</accession>
<keyword evidence="3" id="KW-1185">Reference proteome</keyword>
<dbReference type="AlphaFoldDB" id="A0AAV7PX11"/>